<dbReference type="AlphaFoldDB" id="A0AA37T6B4"/>
<comment type="similarity">
    <text evidence="1">Belongs to the LysR transcriptional regulatory family.</text>
</comment>
<dbReference type="EMBL" id="BSPD01000054">
    <property type="protein sequence ID" value="GLS26484.1"/>
    <property type="molecule type" value="Genomic_DNA"/>
</dbReference>
<dbReference type="CDD" id="cd08417">
    <property type="entry name" value="PBP2_Nitroaromatics_like"/>
    <property type="match status" value="1"/>
</dbReference>
<dbReference type="GO" id="GO:0003700">
    <property type="term" value="F:DNA-binding transcription factor activity"/>
    <property type="evidence" value="ECO:0007669"/>
    <property type="project" value="InterPro"/>
</dbReference>
<dbReference type="Pfam" id="PF00126">
    <property type="entry name" value="HTH_1"/>
    <property type="match status" value="1"/>
</dbReference>
<dbReference type="SUPFAM" id="SSF53850">
    <property type="entry name" value="Periplasmic binding protein-like II"/>
    <property type="match status" value="1"/>
</dbReference>
<evidence type="ECO:0000259" key="5">
    <source>
        <dbReference type="PROSITE" id="PS50931"/>
    </source>
</evidence>
<dbReference type="InterPro" id="IPR005119">
    <property type="entry name" value="LysR_subst-bd"/>
</dbReference>
<dbReference type="Gene3D" id="3.40.190.10">
    <property type="entry name" value="Periplasmic binding protein-like II"/>
    <property type="match status" value="2"/>
</dbReference>
<dbReference type="PANTHER" id="PTHR30118:SF15">
    <property type="entry name" value="TRANSCRIPTIONAL REGULATORY PROTEIN"/>
    <property type="match status" value="1"/>
</dbReference>
<dbReference type="GO" id="GO:0003677">
    <property type="term" value="F:DNA binding"/>
    <property type="evidence" value="ECO:0007669"/>
    <property type="project" value="UniProtKB-KW"/>
</dbReference>
<evidence type="ECO:0000313" key="6">
    <source>
        <dbReference type="EMBL" id="GLS26484.1"/>
    </source>
</evidence>
<keyword evidence="7" id="KW-1185">Reference proteome</keyword>
<dbReference type="PRINTS" id="PR00039">
    <property type="entry name" value="HTHLYSR"/>
</dbReference>
<dbReference type="PANTHER" id="PTHR30118">
    <property type="entry name" value="HTH-TYPE TRANSCRIPTIONAL REGULATOR LEUO-RELATED"/>
    <property type="match status" value="1"/>
</dbReference>
<evidence type="ECO:0000256" key="1">
    <source>
        <dbReference type="ARBA" id="ARBA00009437"/>
    </source>
</evidence>
<dbReference type="Proteomes" id="UP001156870">
    <property type="component" value="Unassembled WGS sequence"/>
</dbReference>
<evidence type="ECO:0000256" key="3">
    <source>
        <dbReference type="ARBA" id="ARBA00023125"/>
    </source>
</evidence>
<evidence type="ECO:0000256" key="2">
    <source>
        <dbReference type="ARBA" id="ARBA00023015"/>
    </source>
</evidence>
<protein>
    <submittedName>
        <fullName evidence="6">LysR family transcriptional regulator</fullName>
    </submittedName>
</protein>
<reference evidence="6 7" key="1">
    <citation type="journal article" date="2014" name="Int. J. Syst. Evol. Microbiol.">
        <title>Complete genome sequence of Corynebacterium casei LMG S-19264T (=DSM 44701T), isolated from a smear-ripened cheese.</title>
        <authorList>
            <consortium name="US DOE Joint Genome Institute (JGI-PGF)"/>
            <person name="Walter F."/>
            <person name="Albersmeier A."/>
            <person name="Kalinowski J."/>
            <person name="Ruckert C."/>
        </authorList>
    </citation>
    <scope>NUCLEOTIDE SEQUENCE [LARGE SCALE GENOMIC DNA]</scope>
    <source>
        <strain evidence="6 7">NBRC 110095</strain>
    </source>
</reference>
<dbReference type="SUPFAM" id="SSF46785">
    <property type="entry name" value="Winged helix' DNA-binding domain"/>
    <property type="match status" value="1"/>
</dbReference>
<dbReference type="InterPro" id="IPR036390">
    <property type="entry name" value="WH_DNA-bd_sf"/>
</dbReference>
<dbReference type="RefSeq" id="WP_232594674.1">
    <property type="nucleotide sequence ID" value="NZ_BSPD01000054.1"/>
</dbReference>
<keyword evidence="4" id="KW-0804">Transcription</keyword>
<keyword evidence="2" id="KW-0805">Transcription regulation</keyword>
<dbReference type="Gene3D" id="1.10.10.10">
    <property type="entry name" value="Winged helix-like DNA-binding domain superfamily/Winged helix DNA-binding domain"/>
    <property type="match status" value="1"/>
</dbReference>
<organism evidence="6 7">
    <name type="scientific">Marinibactrum halimedae</name>
    <dbReference type="NCBI Taxonomy" id="1444977"/>
    <lineage>
        <taxon>Bacteria</taxon>
        <taxon>Pseudomonadati</taxon>
        <taxon>Pseudomonadota</taxon>
        <taxon>Gammaproteobacteria</taxon>
        <taxon>Cellvibrionales</taxon>
        <taxon>Cellvibrionaceae</taxon>
        <taxon>Marinibactrum</taxon>
    </lineage>
</organism>
<evidence type="ECO:0000256" key="4">
    <source>
        <dbReference type="ARBA" id="ARBA00023163"/>
    </source>
</evidence>
<dbReference type="PROSITE" id="PS50931">
    <property type="entry name" value="HTH_LYSR"/>
    <property type="match status" value="1"/>
</dbReference>
<dbReference type="InterPro" id="IPR050389">
    <property type="entry name" value="LysR-type_TF"/>
</dbReference>
<keyword evidence="3" id="KW-0238">DNA-binding</keyword>
<comment type="caution">
    <text evidence="6">The sequence shown here is derived from an EMBL/GenBank/DDBJ whole genome shotgun (WGS) entry which is preliminary data.</text>
</comment>
<dbReference type="InterPro" id="IPR000847">
    <property type="entry name" value="LysR_HTH_N"/>
</dbReference>
<dbReference type="InterPro" id="IPR037402">
    <property type="entry name" value="YidZ_PBP2"/>
</dbReference>
<proteinExistence type="inferred from homology"/>
<accession>A0AA37T6B4</accession>
<dbReference type="InterPro" id="IPR036388">
    <property type="entry name" value="WH-like_DNA-bd_sf"/>
</dbReference>
<feature type="domain" description="HTH lysR-type" evidence="5">
    <location>
        <begin position="1"/>
        <end position="61"/>
    </location>
</feature>
<evidence type="ECO:0000313" key="7">
    <source>
        <dbReference type="Proteomes" id="UP001156870"/>
    </source>
</evidence>
<gene>
    <name evidence="6" type="ORF">GCM10007877_22000</name>
</gene>
<name>A0AA37T6B4_9GAMM</name>
<dbReference type="Pfam" id="PF03466">
    <property type="entry name" value="LysR_substrate"/>
    <property type="match status" value="1"/>
</dbReference>
<sequence>MRHQQLNLLVIFDAIMTEGSITRAATRLSMTQPAVSNAVARMREAWGDELFIKEGRNSCPTLFAQNLWAEIRLPLTQLSQAIEPDLFDPFTSQRNFRVSGVDLVIDLSWGTFRQYIEKKAPGISIHAHPYSMQNSVCLLNSAKVDLVYGIAMDTSDMIVSDHLFDVEYVVAYRTDHPLFTDQSITLEQFTQADHLLVSPSGNSEGYIDTILHQHGIERRIAMTVNHFSAVTSIISTSNLITVIPSTAICRDVYNGNLSVAPVPIDFTPNSVFCHWHRRQENDAGHNWIREQLNSTLITAVENHRDKFNALLKKK</sequence>